<protein>
    <submittedName>
        <fullName evidence="1">Uncharacterized protein</fullName>
    </submittedName>
</protein>
<evidence type="ECO:0000313" key="2">
    <source>
        <dbReference type="EMBL" id="QJA93529.1"/>
    </source>
</evidence>
<proteinExistence type="predicted"/>
<name>A0A6M3KCT6_9ZZZZ</name>
<dbReference type="EMBL" id="MT143156">
    <property type="protein sequence ID" value="QJA93529.1"/>
    <property type="molecule type" value="Genomic_DNA"/>
</dbReference>
<reference evidence="1" key="1">
    <citation type="submission" date="2020-03" db="EMBL/GenBank/DDBJ databases">
        <title>The deep terrestrial virosphere.</title>
        <authorList>
            <person name="Holmfeldt K."/>
            <person name="Nilsson E."/>
            <person name="Simone D."/>
            <person name="Lopez-Fernandez M."/>
            <person name="Wu X."/>
            <person name="de Brujin I."/>
            <person name="Lundin D."/>
            <person name="Andersson A."/>
            <person name="Bertilsson S."/>
            <person name="Dopson M."/>
        </authorList>
    </citation>
    <scope>NUCLEOTIDE SEQUENCE</scope>
    <source>
        <strain evidence="1">MM415A00839</strain>
        <strain evidence="2">MM415B04199</strain>
    </source>
</reference>
<dbReference type="AlphaFoldDB" id="A0A6M3KCT6"/>
<accession>A0A6M3KCT6</accession>
<organism evidence="1">
    <name type="scientific">viral metagenome</name>
    <dbReference type="NCBI Taxonomy" id="1070528"/>
    <lineage>
        <taxon>unclassified sequences</taxon>
        <taxon>metagenomes</taxon>
        <taxon>organismal metagenomes</taxon>
    </lineage>
</organism>
<dbReference type="EMBL" id="MT142392">
    <property type="protein sequence ID" value="QJA79737.1"/>
    <property type="molecule type" value="Genomic_DNA"/>
</dbReference>
<evidence type="ECO:0000313" key="1">
    <source>
        <dbReference type="EMBL" id="QJA79737.1"/>
    </source>
</evidence>
<gene>
    <name evidence="1" type="ORF">MM415A00839_0024</name>
    <name evidence="2" type="ORF">MM415B04199_0004</name>
</gene>
<sequence length="59" mass="6597">MNYCKVAAKLLKINTVCGVACPIYENCPQLIMEDASDKAIEKAIEAILRSLKNEKEVLR</sequence>